<organism evidence="1 2">
    <name type="scientific">Saccharomyces mikatae IFO 1815</name>
    <dbReference type="NCBI Taxonomy" id="226126"/>
    <lineage>
        <taxon>Eukaryota</taxon>
        <taxon>Fungi</taxon>
        <taxon>Dikarya</taxon>
        <taxon>Ascomycota</taxon>
        <taxon>Saccharomycotina</taxon>
        <taxon>Saccharomycetes</taxon>
        <taxon>Saccharomycetales</taxon>
        <taxon>Saccharomycetaceae</taxon>
        <taxon>Saccharomyces</taxon>
    </lineage>
</organism>
<gene>
    <name evidence="1" type="primary">SMKI16G0688</name>
    <name evidence="1" type="ORF">SMKI_16G0688</name>
</gene>
<dbReference type="GeneID" id="80921692"/>
<dbReference type="AlphaFoldDB" id="A0AA35NFC6"/>
<dbReference type="RefSeq" id="XP_056079885.1">
    <property type="nucleotide sequence ID" value="XM_056226136.1"/>
</dbReference>
<dbReference type="Proteomes" id="UP001161438">
    <property type="component" value="Chromosome 16"/>
</dbReference>
<sequence length="138" mass="14861">MPNSKSSSTPTFSAPLPSNVSSLLYCGSMGAINLNMSTMAAVNYWACGTGYESALLTSTKKAPETTFSANMPTSSNSILDCGYSSVINLTENNRSAVDYWNCGRTYARDYALSDALSLKPTNVLQYFIFALFIACIIL</sequence>
<reference evidence="1" key="1">
    <citation type="submission" date="2022-10" db="EMBL/GenBank/DDBJ databases">
        <authorList>
            <person name="Byrne P K."/>
        </authorList>
    </citation>
    <scope>NUCLEOTIDE SEQUENCE</scope>
    <source>
        <strain evidence="1">IFO1815</strain>
    </source>
</reference>
<name>A0AA35NFC6_SACMI</name>
<evidence type="ECO:0000313" key="1">
    <source>
        <dbReference type="EMBL" id="CAI4036767.1"/>
    </source>
</evidence>
<accession>A0AA35NFC6</accession>
<protein>
    <submittedName>
        <fullName evidence="1">SMKI16G0688 protein</fullName>
    </submittedName>
</protein>
<evidence type="ECO:0000313" key="2">
    <source>
        <dbReference type="Proteomes" id="UP001161438"/>
    </source>
</evidence>
<proteinExistence type="predicted"/>
<keyword evidence="2" id="KW-1185">Reference proteome</keyword>
<dbReference type="EMBL" id="OX365772">
    <property type="protein sequence ID" value="CAI4036767.1"/>
    <property type="molecule type" value="Genomic_DNA"/>
</dbReference>